<organism evidence="9">
    <name type="scientific">Hellea balneolensis</name>
    <dbReference type="NCBI Taxonomy" id="287478"/>
    <lineage>
        <taxon>Bacteria</taxon>
        <taxon>Pseudomonadati</taxon>
        <taxon>Pseudomonadota</taxon>
        <taxon>Alphaproteobacteria</taxon>
        <taxon>Maricaulales</taxon>
        <taxon>Robiginitomaculaceae</taxon>
        <taxon>Hellea</taxon>
    </lineage>
</organism>
<dbReference type="SUPFAM" id="SSF46626">
    <property type="entry name" value="Cytochrome c"/>
    <property type="match status" value="1"/>
</dbReference>
<protein>
    <submittedName>
        <fullName evidence="9">Cytochrome c family protein</fullName>
    </submittedName>
</protein>
<evidence type="ECO:0000256" key="4">
    <source>
        <dbReference type="ARBA" id="ARBA00022982"/>
    </source>
</evidence>
<dbReference type="InterPro" id="IPR036909">
    <property type="entry name" value="Cyt_c-like_dom_sf"/>
</dbReference>
<gene>
    <name evidence="9" type="ORF">ENJ42_07510</name>
</gene>
<dbReference type="Gene3D" id="1.10.760.10">
    <property type="entry name" value="Cytochrome c-like domain"/>
    <property type="match status" value="1"/>
</dbReference>
<feature type="region of interest" description="Disordered" evidence="7">
    <location>
        <begin position="172"/>
        <end position="206"/>
    </location>
</feature>
<dbReference type="GO" id="GO:0009055">
    <property type="term" value="F:electron transfer activity"/>
    <property type="evidence" value="ECO:0007669"/>
    <property type="project" value="InterPro"/>
</dbReference>
<dbReference type="InterPro" id="IPR009056">
    <property type="entry name" value="Cyt_c-like_dom"/>
</dbReference>
<proteinExistence type="predicted"/>
<dbReference type="GO" id="GO:0046872">
    <property type="term" value="F:metal ion binding"/>
    <property type="evidence" value="ECO:0007669"/>
    <property type="project" value="UniProtKB-KW"/>
</dbReference>
<name>A0A7C5R4M8_9PROT</name>
<evidence type="ECO:0000256" key="6">
    <source>
        <dbReference type="PROSITE-ProRule" id="PRU00433"/>
    </source>
</evidence>
<dbReference type="GO" id="GO:0020037">
    <property type="term" value="F:heme binding"/>
    <property type="evidence" value="ECO:0007669"/>
    <property type="project" value="InterPro"/>
</dbReference>
<dbReference type="PROSITE" id="PS51007">
    <property type="entry name" value="CYTC"/>
    <property type="match status" value="1"/>
</dbReference>
<dbReference type="InterPro" id="IPR002327">
    <property type="entry name" value="Cyt_c_1A/1B"/>
</dbReference>
<feature type="compositionally biased region" description="Acidic residues" evidence="7">
    <location>
        <begin position="181"/>
        <end position="195"/>
    </location>
</feature>
<sequence length="206" mass="21819">MSDLFFNKVAGALLGTALGIIAINKFAGAVMAPEVPEPDSFAYTLAPSEAAAPVEVKEIPFPSPTWLAAQDPEKGAKVFKKCASCHNADKGGKNGTGPALWNVFGRPLGAVSGFGYSPNMVAKGGVWDYESLDKFLTKPKAYIPKTKMGFNGLKKETDRAALIAFLRTRSDNPAPALTADVPEDSSEGESVEEVVETPTEGEHTNE</sequence>
<dbReference type="PRINTS" id="PR00604">
    <property type="entry name" value="CYTCHRMECIAB"/>
</dbReference>
<evidence type="ECO:0000256" key="5">
    <source>
        <dbReference type="ARBA" id="ARBA00023004"/>
    </source>
</evidence>
<keyword evidence="5 6" id="KW-0408">Iron</keyword>
<dbReference type="Proteomes" id="UP000885830">
    <property type="component" value="Unassembled WGS sequence"/>
</dbReference>
<keyword evidence="4" id="KW-0249">Electron transport</keyword>
<dbReference type="AlphaFoldDB" id="A0A7C5R4M8"/>
<accession>A0A7C5R4M8</accession>
<dbReference type="EMBL" id="DRMJ01000389">
    <property type="protein sequence ID" value="HHL43446.1"/>
    <property type="molecule type" value="Genomic_DNA"/>
</dbReference>
<evidence type="ECO:0000256" key="2">
    <source>
        <dbReference type="ARBA" id="ARBA00022617"/>
    </source>
</evidence>
<keyword evidence="2 6" id="KW-0349">Heme</keyword>
<dbReference type="PANTHER" id="PTHR11961">
    <property type="entry name" value="CYTOCHROME C"/>
    <property type="match status" value="1"/>
</dbReference>
<evidence type="ECO:0000256" key="7">
    <source>
        <dbReference type="SAM" id="MobiDB-lite"/>
    </source>
</evidence>
<evidence type="ECO:0000256" key="1">
    <source>
        <dbReference type="ARBA" id="ARBA00022448"/>
    </source>
</evidence>
<keyword evidence="3 6" id="KW-0479">Metal-binding</keyword>
<evidence type="ECO:0000259" key="8">
    <source>
        <dbReference type="PROSITE" id="PS51007"/>
    </source>
</evidence>
<evidence type="ECO:0000313" key="9">
    <source>
        <dbReference type="EMBL" id="HHL43446.1"/>
    </source>
</evidence>
<feature type="domain" description="Cytochrome c" evidence="8">
    <location>
        <begin position="70"/>
        <end position="170"/>
    </location>
</feature>
<reference evidence="9" key="1">
    <citation type="journal article" date="2020" name="mSystems">
        <title>Genome- and Community-Level Interaction Insights into Carbon Utilization and Element Cycling Functions of Hydrothermarchaeota in Hydrothermal Sediment.</title>
        <authorList>
            <person name="Zhou Z."/>
            <person name="Liu Y."/>
            <person name="Xu W."/>
            <person name="Pan J."/>
            <person name="Luo Z.H."/>
            <person name="Li M."/>
        </authorList>
    </citation>
    <scope>NUCLEOTIDE SEQUENCE [LARGE SCALE GENOMIC DNA]</scope>
    <source>
        <strain evidence="9">HyVt-485</strain>
    </source>
</reference>
<evidence type="ECO:0000256" key="3">
    <source>
        <dbReference type="ARBA" id="ARBA00022723"/>
    </source>
</evidence>
<dbReference type="Pfam" id="PF00034">
    <property type="entry name" value="Cytochrom_C"/>
    <property type="match status" value="1"/>
</dbReference>
<comment type="caution">
    <text evidence="9">The sequence shown here is derived from an EMBL/GenBank/DDBJ whole genome shotgun (WGS) entry which is preliminary data.</text>
</comment>
<keyword evidence="1" id="KW-0813">Transport</keyword>